<feature type="region of interest" description="Disordered" evidence="1">
    <location>
        <begin position="73"/>
        <end position="121"/>
    </location>
</feature>
<name>A0ABP7G420_9ACTN</name>
<comment type="caution">
    <text evidence="2">The sequence shown here is derived from an EMBL/GenBank/DDBJ whole genome shotgun (WGS) entry which is preliminary data.</text>
</comment>
<organism evidence="2 3">
    <name type="scientific">Salinactinospora qingdaonensis</name>
    <dbReference type="NCBI Taxonomy" id="702744"/>
    <lineage>
        <taxon>Bacteria</taxon>
        <taxon>Bacillati</taxon>
        <taxon>Actinomycetota</taxon>
        <taxon>Actinomycetes</taxon>
        <taxon>Streptosporangiales</taxon>
        <taxon>Nocardiopsidaceae</taxon>
        <taxon>Salinactinospora</taxon>
    </lineage>
</organism>
<evidence type="ECO:0000256" key="1">
    <source>
        <dbReference type="SAM" id="MobiDB-lite"/>
    </source>
</evidence>
<accession>A0ABP7G420</accession>
<proteinExistence type="predicted"/>
<sequence length="130" mass="14403">MNGANRGRLPVLLSIGGIDHHVRLDFVDEMADRVAVADVDTDKPVRFGLETGADDIVSGGKGLLVDLAAEVTTGPDDQNTHGHEHRHLSPSRMPWTWRITQNNHETSYTDREGNPATRTDNTLKLRRRDG</sequence>
<dbReference type="EMBL" id="BAABDD010000019">
    <property type="protein sequence ID" value="GAA3754569.1"/>
    <property type="molecule type" value="Genomic_DNA"/>
</dbReference>
<gene>
    <name evidence="2" type="ORF">GCM10022402_36560</name>
</gene>
<evidence type="ECO:0000313" key="2">
    <source>
        <dbReference type="EMBL" id="GAA3754569.1"/>
    </source>
</evidence>
<protein>
    <submittedName>
        <fullName evidence="2">Uncharacterized protein</fullName>
    </submittedName>
</protein>
<dbReference type="Proteomes" id="UP001500908">
    <property type="component" value="Unassembled WGS sequence"/>
</dbReference>
<evidence type="ECO:0000313" key="3">
    <source>
        <dbReference type="Proteomes" id="UP001500908"/>
    </source>
</evidence>
<keyword evidence="3" id="KW-1185">Reference proteome</keyword>
<reference evidence="3" key="1">
    <citation type="journal article" date="2019" name="Int. J. Syst. Evol. Microbiol.">
        <title>The Global Catalogue of Microorganisms (GCM) 10K type strain sequencing project: providing services to taxonomists for standard genome sequencing and annotation.</title>
        <authorList>
            <consortium name="The Broad Institute Genomics Platform"/>
            <consortium name="The Broad Institute Genome Sequencing Center for Infectious Disease"/>
            <person name="Wu L."/>
            <person name="Ma J."/>
        </authorList>
    </citation>
    <scope>NUCLEOTIDE SEQUENCE [LARGE SCALE GENOMIC DNA]</scope>
    <source>
        <strain evidence="3">JCM 17137</strain>
    </source>
</reference>